<keyword evidence="5" id="KW-1185">Reference proteome</keyword>
<dbReference type="Gene3D" id="3.30.450.40">
    <property type="match status" value="1"/>
</dbReference>
<dbReference type="SMART" id="SM01012">
    <property type="entry name" value="ANTAR"/>
    <property type="match status" value="1"/>
</dbReference>
<dbReference type="InterPro" id="IPR029016">
    <property type="entry name" value="GAF-like_dom_sf"/>
</dbReference>
<evidence type="ECO:0000313" key="4">
    <source>
        <dbReference type="EMBL" id="RLQ82829.1"/>
    </source>
</evidence>
<proteinExistence type="predicted"/>
<dbReference type="GO" id="GO:0003723">
    <property type="term" value="F:RNA binding"/>
    <property type="evidence" value="ECO:0007669"/>
    <property type="project" value="InterPro"/>
</dbReference>
<evidence type="ECO:0000256" key="2">
    <source>
        <dbReference type="ARBA" id="ARBA00023163"/>
    </source>
</evidence>
<dbReference type="AlphaFoldDB" id="A0A3L7IXG2"/>
<comment type="caution">
    <text evidence="4">The sequence shown here is derived from an EMBL/GenBank/DDBJ whole genome shotgun (WGS) entry which is preliminary data.</text>
</comment>
<evidence type="ECO:0000259" key="3">
    <source>
        <dbReference type="SMART" id="SM01012"/>
    </source>
</evidence>
<evidence type="ECO:0000256" key="1">
    <source>
        <dbReference type="ARBA" id="ARBA00023015"/>
    </source>
</evidence>
<keyword evidence="2" id="KW-0804">Transcription</keyword>
<dbReference type="OrthoDB" id="7466251at2"/>
<sequence>MESLTRNDGRGADLAQPFVDALPVHGASVSTLGTLLGTGTVSATDQQAARIDELQFDLGEGPCWDAMLAAAPVLEPDIRNSPGRVWPAFSEAIRSENIGAIFAFPLVVGPLHLGAVDLYCSTPQGLSAADTQRSEALSAVVGRLVLRRALAQLDQPESLDPNDPFFRRTLHQATGMVLAQLNIPPDDARLVIQAHAFATSRPVQAVAEDILARRLDFSVSDSSTGGPHD</sequence>
<accession>A0A3L7IXG2</accession>
<protein>
    <submittedName>
        <fullName evidence="4">ANTAR domain-containing protein</fullName>
    </submittedName>
</protein>
<gene>
    <name evidence="4" type="ORF">D9V28_11895</name>
</gene>
<name>A0A3L7IXG2_9MICO</name>
<dbReference type="Gene3D" id="1.10.10.10">
    <property type="entry name" value="Winged helix-like DNA-binding domain superfamily/Winged helix DNA-binding domain"/>
    <property type="match status" value="1"/>
</dbReference>
<feature type="domain" description="ANTAR" evidence="3">
    <location>
        <begin position="142"/>
        <end position="211"/>
    </location>
</feature>
<dbReference type="Proteomes" id="UP000282460">
    <property type="component" value="Unassembled WGS sequence"/>
</dbReference>
<keyword evidence="1" id="KW-0805">Transcription regulation</keyword>
<organism evidence="4 5">
    <name type="scientific">Mycetocola zhadangensis</name>
    <dbReference type="NCBI Taxonomy" id="1164595"/>
    <lineage>
        <taxon>Bacteria</taxon>
        <taxon>Bacillati</taxon>
        <taxon>Actinomycetota</taxon>
        <taxon>Actinomycetes</taxon>
        <taxon>Micrococcales</taxon>
        <taxon>Microbacteriaceae</taxon>
        <taxon>Mycetocola</taxon>
    </lineage>
</organism>
<dbReference type="EMBL" id="RCWJ01000003">
    <property type="protein sequence ID" value="RLQ82829.1"/>
    <property type="molecule type" value="Genomic_DNA"/>
</dbReference>
<reference evidence="4 5" key="1">
    <citation type="submission" date="2018-10" db="EMBL/GenBank/DDBJ databases">
        <authorList>
            <person name="Li J."/>
        </authorList>
    </citation>
    <scope>NUCLEOTIDE SEQUENCE [LARGE SCALE GENOMIC DNA]</scope>
    <source>
        <strain evidence="4 5">ZD1-4</strain>
    </source>
</reference>
<dbReference type="InterPro" id="IPR005561">
    <property type="entry name" value="ANTAR"/>
</dbReference>
<evidence type="ECO:0000313" key="5">
    <source>
        <dbReference type="Proteomes" id="UP000282460"/>
    </source>
</evidence>
<dbReference type="InterPro" id="IPR036388">
    <property type="entry name" value="WH-like_DNA-bd_sf"/>
</dbReference>
<dbReference type="SUPFAM" id="SSF55781">
    <property type="entry name" value="GAF domain-like"/>
    <property type="match status" value="1"/>
</dbReference>